<evidence type="ECO:0000313" key="6">
    <source>
        <dbReference type="EMBL" id="TKB43187.1"/>
    </source>
</evidence>
<dbReference type="SUPFAM" id="SSF46785">
    <property type="entry name" value="Winged helix' DNA-binding domain"/>
    <property type="match status" value="1"/>
</dbReference>
<accession>A0A4U1B1T4</accession>
<dbReference type="PANTHER" id="PTHR30346">
    <property type="entry name" value="TRANSCRIPTIONAL DUAL REGULATOR HCAR-RELATED"/>
    <property type="match status" value="1"/>
</dbReference>
<dbReference type="GO" id="GO:0003700">
    <property type="term" value="F:DNA-binding transcription factor activity"/>
    <property type="evidence" value="ECO:0007669"/>
    <property type="project" value="InterPro"/>
</dbReference>
<dbReference type="InterPro" id="IPR036390">
    <property type="entry name" value="WH_DNA-bd_sf"/>
</dbReference>
<dbReference type="Gene3D" id="1.10.10.10">
    <property type="entry name" value="Winged helix-like DNA-binding domain superfamily/Winged helix DNA-binding domain"/>
    <property type="match status" value="1"/>
</dbReference>
<dbReference type="Pfam" id="PF00126">
    <property type="entry name" value="HTH_1"/>
    <property type="match status" value="1"/>
</dbReference>
<dbReference type="Gene3D" id="3.40.190.10">
    <property type="entry name" value="Periplasmic binding protein-like II"/>
    <property type="match status" value="2"/>
</dbReference>
<name>A0A4U1B1T4_9GAMM</name>
<dbReference type="OrthoDB" id="9775392at2"/>
<dbReference type="CDD" id="cd08411">
    <property type="entry name" value="PBP2_OxyR"/>
    <property type="match status" value="1"/>
</dbReference>
<evidence type="ECO:0000256" key="3">
    <source>
        <dbReference type="ARBA" id="ARBA00023125"/>
    </source>
</evidence>
<reference evidence="6 7" key="1">
    <citation type="submission" date="2019-04" db="EMBL/GenBank/DDBJ databases">
        <title>Thalassotalea guangxiensis sp. nov., isolated from sediment of the coastal wetland.</title>
        <authorList>
            <person name="Zheng S."/>
            <person name="Zhang D."/>
        </authorList>
    </citation>
    <scope>NUCLEOTIDE SEQUENCE [LARGE SCALE GENOMIC DNA]</scope>
    <source>
        <strain evidence="6 7">ZS-4</strain>
    </source>
</reference>
<keyword evidence="7" id="KW-1185">Reference proteome</keyword>
<protein>
    <submittedName>
        <fullName evidence="6">Hydrogen peroxide-inducible genes activator</fullName>
    </submittedName>
</protein>
<evidence type="ECO:0000256" key="1">
    <source>
        <dbReference type="ARBA" id="ARBA00009437"/>
    </source>
</evidence>
<dbReference type="FunFam" id="1.10.10.10:FF:000001">
    <property type="entry name" value="LysR family transcriptional regulator"/>
    <property type="match status" value="1"/>
</dbReference>
<sequence>MNTHLPNLKHLQYLVALHHHQHFHKAAESCFVSQSTLSSAIIKLEQLLNCQLIERDHKNFVFTRHGKEVVAMAEQLLNQADDLINYCQVQGNPAQGKIYLGCIPTIAPFLMTEVIERAHQSYPGLDMFVIEDTTENLLDALQHGRIDVAVLALPIDDKFSQGFHYLPLGKDGFYLAGSRALIDKVLADGDYRHVSKGQIFVLSEEHCLTRHALAVCKVNEKEKLNDFAPTSLTTLMQMTLHHKGLTFLPHMAIKRGLAGYADIAYAPLPGHPSREIALVYRHRSYRQETYENLAKIIKPLI</sequence>
<keyword evidence="4" id="KW-0804">Transcription</keyword>
<comment type="similarity">
    <text evidence="1">Belongs to the LysR transcriptional regulatory family.</text>
</comment>
<dbReference type="Proteomes" id="UP000307999">
    <property type="component" value="Unassembled WGS sequence"/>
</dbReference>
<dbReference type="GO" id="GO:0032993">
    <property type="term" value="C:protein-DNA complex"/>
    <property type="evidence" value="ECO:0007669"/>
    <property type="project" value="TreeGrafter"/>
</dbReference>
<evidence type="ECO:0000256" key="4">
    <source>
        <dbReference type="ARBA" id="ARBA00023163"/>
    </source>
</evidence>
<evidence type="ECO:0000256" key="2">
    <source>
        <dbReference type="ARBA" id="ARBA00023015"/>
    </source>
</evidence>
<dbReference type="EMBL" id="SWDB01000041">
    <property type="protein sequence ID" value="TKB43187.1"/>
    <property type="molecule type" value="Genomic_DNA"/>
</dbReference>
<comment type="caution">
    <text evidence="6">The sequence shown here is derived from an EMBL/GenBank/DDBJ whole genome shotgun (WGS) entry which is preliminary data.</text>
</comment>
<dbReference type="GO" id="GO:0003677">
    <property type="term" value="F:DNA binding"/>
    <property type="evidence" value="ECO:0007669"/>
    <property type="project" value="UniProtKB-KW"/>
</dbReference>
<dbReference type="InterPro" id="IPR036388">
    <property type="entry name" value="WH-like_DNA-bd_sf"/>
</dbReference>
<dbReference type="PANTHER" id="PTHR30346:SF10">
    <property type="entry name" value="TRANSCRIPTIONAL REGULATOR OF OXIDATIVE STRESS OXYR"/>
    <property type="match status" value="1"/>
</dbReference>
<proteinExistence type="inferred from homology"/>
<keyword evidence="2" id="KW-0805">Transcription regulation</keyword>
<dbReference type="SUPFAM" id="SSF53850">
    <property type="entry name" value="Periplasmic binding protein-like II"/>
    <property type="match status" value="1"/>
</dbReference>
<dbReference type="InterPro" id="IPR005119">
    <property type="entry name" value="LysR_subst-bd"/>
</dbReference>
<keyword evidence="3" id="KW-0238">DNA-binding</keyword>
<evidence type="ECO:0000313" key="7">
    <source>
        <dbReference type="Proteomes" id="UP000307999"/>
    </source>
</evidence>
<dbReference type="Pfam" id="PF03466">
    <property type="entry name" value="LysR_substrate"/>
    <property type="match status" value="1"/>
</dbReference>
<dbReference type="AlphaFoldDB" id="A0A4U1B1T4"/>
<dbReference type="PROSITE" id="PS50931">
    <property type="entry name" value="HTH_LYSR"/>
    <property type="match status" value="1"/>
</dbReference>
<dbReference type="InterPro" id="IPR000847">
    <property type="entry name" value="LysR_HTH_N"/>
</dbReference>
<gene>
    <name evidence="6" type="ORF">E8M12_15640</name>
</gene>
<evidence type="ECO:0000259" key="5">
    <source>
        <dbReference type="PROSITE" id="PS50931"/>
    </source>
</evidence>
<organism evidence="6 7">
    <name type="scientific">Thalassotalea mangrovi</name>
    <dbReference type="NCBI Taxonomy" id="2572245"/>
    <lineage>
        <taxon>Bacteria</taxon>
        <taxon>Pseudomonadati</taxon>
        <taxon>Pseudomonadota</taxon>
        <taxon>Gammaproteobacteria</taxon>
        <taxon>Alteromonadales</taxon>
        <taxon>Colwelliaceae</taxon>
        <taxon>Thalassotalea</taxon>
    </lineage>
</organism>
<dbReference type="RefSeq" id="WP_136737207.1">
    <property type="nucleotide sequence ID" value="NZ_SWDB01000041.1"/>
</dbReference>
<feature type="domain" description="HTH lysR-type" evidence="5">
    <location>
        <begin position="6"/>
        <end position="63"/>
    </location>
</feature>